<proteinExistence type="predicted"/>
<name>A0A9D1TQE0_9BACT</name>
<dbReference type="EMBL" id="DXHV01000084">
    <property type="protein sequence ID" value="HIW01608.1"/>
    <property type="molecule type" value="Genomic_DNA"/>
</dbReference>
<sequence length="941" mass="106192">MTATVGISAFGLRDVTSDADGHLRSDGSFSPAGVLLPEEILGEVLTGASAKLQRIHTGLSWPLEARVPEDAPLRRAPVSVLWRAMVESGERQAVWKTASSYDFSIGKLLAHYIRDLCRSAAALDDHSQASSSDADRQAVIAIPNTLDESGQDDLLRECLNLGMPEPLLIWRPVAAALAWLKDMEPYLLTRISAEQQSDHIHVLYFGADALEWTTLRLRRYSYKGKDYILPLRDRPTDIPALTGLDLAANLVNNFCSQDDRGAFWQVFTIFPEIWQALAASPLNSRELPRPWYKEGAWEFWQPDTADLLKKIFSAPAGSSRTLRSLVKNSCPLQAHREEGREKFCKRAEQEVGKLLREAPGGKLHGVIVCGPFVPGDSTRRSWVLPVLAPLQQAISRIADTPQPDSLWWSAGHEAMALGAAIYGERRSRDIPAYLDTMPQISLFTETAGRQQWHPLLNAQEVLGGEDFEDTISGKFVLPANQKELTILLCKGPVPGEDASNDWKQYKDLTPCRARVVRHWLRTRCDSYSTACKMVRFLPLWAQDYAVAHASRLFEDSTPARQVALEETPYRSNRVEFPSAPEEDVLLDVHVSMKPAAGLARVVFIPRDVDFEAGRRIRMNYATMQAAPAPELKHSWPALLEIAVHPDDPALCLAQGEKLIAQFENAKPVSASYIDILDTLCKKCLRAQNNYNLYTYSTAKFYLRSVSEKGTCCTARGNENLYRIQTKIENDFEQKNRLSEIGTFISRVTWMMASTPENVKDFLREKLRGHMLIGKDIENASKCFDSEEDIRLLFEAIVRMGRTKFTIQCVRSASRVLRYRAAAVNALDDKTACILAGYTIDLMKNEAKEYNFKQRFFQGALLLLYLLRYRKNSDVFYDKFIIDKYFTRCEKLIQESIQYFNGIGKSRDAEKREKALQTFHDFVEQRATGSYPGAVMDLAEDD</sequence>
<protein>
    <submittedName>
        <fullName evidence="1">Uncharacterized protein</fullName>
    </submittedName>
</protein>
<evidence type="ECO:0000313" key="1">
    <source>
        <dbReference type="EMBL" id="HIW01608.1"/>
    </source>
</evidence>
<reference evidence="1" key="2">
    <citation type="submission" date="2021-04" db="EMBL/GenBank/DDBJ databases">
        <authorList>
            <person name="Gilroy R."/>
        </authorList>
    </citation>
    <scope>NUCLEOTIDE SEQUENCE</scope>
    <source>
        <strain evidence="1">ChiHecec2B26-446</strain>
    </source>
</reference>
<gene>
    <name evidence="1" type="ORF">H9894_10560</name>
</gene>
<reference evidence="1" key="1">
    <citation type="journal article" date="2021" name="PeerJ">
        <title>Extensive microbial diversity within the chicken gut microbiome revealed by metagenomics and culture.</title>
        <authorList>
            <person name="Gilroy R."/>
            <person name="Ravi A."/>
            <person name="Getino M."/>
            <person name="Pursley I."/>
            <person name="Horton D.L."/>
            <person name="Alikhan N.F."/>
            <person name="Baker D."/>
            <person name="Gharbi K."/>
            <person name="Hall N."/>
            <person name="Watson M."/>
            <person name="Adriaenssens E.M."/>
            <person name="Foster-Nyarko E."/>
            <person name="Jarju S."/>
            <person name="Secka A."/>
            <person name="Antonio M."/>
            <person name="Oren A."/>
            <person name="Chaudhuri R.R."/>
            <person name="La Ragione R."/>
            <person name="Hildebrand F."/>
            <person name="Pallen M.J."/>
        </authorList>
    </citation>
    <scope>NUCLEOTIDE SEQUENCE</scope>
    <source>
        <strain evidence="1">ChiHecec2B26-446</strain>
    </source>
</reference>
<dbReference type="AlphaFoldDB" id="A0A9D1TQE0"/>
<comment type="caution">
    <text evidence="1">The sequence shown here is derived from an EMBL/GenBank/DDBJ whole genome shotgun (WGS) entry which is preliminary data.</text>
</comment>
<organism evidence="1 2">
    <name type="scientific">Candidatus Desulfovibrio intestinipullorum</name>
    <dbReference type="NCBI Taxonomy" id="2838536"/>
    <lineage>
        <taxon>Bacteria</taxon>
        <taxon>Pseudomonadati</taxon>
        <taxon>Thermodesulfobacteriota</taxon>
        <taxon>Desulfovibrionia</taxon>
        <taxon>Desulfovibrionales</taxon>
        <taxon>Desulfovibrionaceae</taxon>
        <taxon>Desulfovibrio</taxon>
    </lineage>
</organism>
<accession>A0A9D1TQE0</accession>
<evidence type="ECO:0000313" key="2">
    <source>
        <dbReference type="Proteomes" id="UP000886752"/>
    </source>
</evidence>
<dbReference type="Proteomes" id="UP000886752">
    <property type="component" value="Unassembled WGS sequence"/>
</dbReference>